<gene>
    <name evidence="1" type="ORF">HPBE_LOCUS19283</name>
</gene>
<evidence type="ECO:0000313" key="3">
    <source>
        <dbReference type="WBParaSite" id="HPBE_0001928401-mRNA-1"/>
    </source>
</evidence>
<dbReference type="Proteomes" id="UP000050761">
    <property type="component" value="Unassembled WGS sequence"/>
</dbReference>
<accession>A0A3P8BBF1</accession>
<reference evidence="3" key="2">
    <citation type="submission" date="2019-09" db="UniProtKB">
        <authorList>
            <consortium name="WormBaseParasite"/>
        </authorList>
    </citation>
    <scope>IDENTIFICATION</scope>
</reference>
<keyword evidence="2" id="KW-1185">Reference proteome</keyword>
<organism evidence="2 3">
    <name type="scientific">Heligmosomoides polygyrus</name>
    <name type="common">Parasitic roundworm</name>
    <dbReference type="NCBI Taxonomy" id="6339"/>
    <lineage>
        <taxon>Eukaryota</taxon>
        <taxon>Metazoa</taxon>
        <taxon>Ecdysozoa</taxon>
        <taxon>Nematoda</taxon>
        <taxon>Chromadorea</taxon>
        <taxon>Rhabditida</taxon>
        <taxon>Rhabditina</taxon>
        <taxon>Rhabditomorpha</taxon>
        <taxon>Strongyloidea</taxon>
        <taxon>Heligmosomidae</taxon>
        <taxon>Heligmosomoides</taxon>
    </lineage>
</organism>
<evidence type="ECO:0000313" key="2">
    <source>
        <dbReference type="Proteomes" id="UP000050761"/>
    </source>
</evidence>
<evidence type="ECO:0000313" key="1">
    <source>
        <dbReference type="EMBL" id="VDP14630.1"/>
    </source>
</evidence>
<reference evidence="1 2" key="1">
    <citation type="submission" date="2018-11" db="EMBL/GenBank/DDBJ databases">
        <authorList>
            <consortium name="Pathogen Informatics"/>
        </authorList>
    </citation>
    <scope>NUCLEOTIDE SEQUENCE [LARGE SCALE GENOMIC DNA]</scope>
</reference>
<sequence length="97" mass="11302">MDANFMDHLYRVRLTQFELPTTCVGEIFHIALSTLHFILRVVCYRMTCTTVKKQFPQFEDDMLAKYEHSAFYCRNGCDGALTNPKDLCGDAVFRPRK</sequence>
<dbReference type="EMBL" id="UZAH01031256">
    <property type="protein sequence ID" value="VDP14630.1"/>
    <property type="molecule type" value="Genomic_DNA"/>
</dbReference>
<dbReference type="AlphaFoldDB" id="A0A183GB38"/>
<accession>A0A183GB38</accession>
<name>A0A183GB38_HELPZ</name>
<protein>
    <submittedName>
        <fullName evidence="1 3">Uncharacterized protein</fullName>
    </submittedName>
</protein>
<dbReference type="WBParaSite" id="HPBE_0001928401-mRNA-1">
    <property type="protein sequence ID" value="HPBE_0001928401-mRNA-1"/>
    <property type="gene ID" value="HPBE_0001928401"/>
</dbReference>
<proteinExistence type="predicted"/>